<evidence type="ECO:0000313" key="5">
    <source>
        <dbReference type="Proteomes" id="UP001291999"/>
    </source>
</evidence>
<name>A0ABU5KBL7_9ACTN</name>
<organism evidence="4 5">
    <name type="scientific">Nocardioides renjunii</name>
    <dbReference type="NCBI Taxonomy" id="3095075"/>
    <lineage>
        <taxon>Bacteria</taxon>
        <taxon>Bacillati</taxon>
        <taxon>Actinomycetota</taxon>
        <taxon>Actinomycetes</taxon>
        <taxon>Propionibacteriales</taxon>
        <taxon>Nocardioidaceae</taxon>
        <taxon>Nocardioides</taxon>
    </lineage>
</organism>
<evidence type="ECO:0000256" key="2">
    <source>
        <dbReference type="ARBA" id="ARBA00023315"/>
    </source>
</evidence>
<dbReference type="Proteomes" id="UP001291999">
    <property type="component" value="Unassembled WGS sequence"/>
</dbReference>
<feature type="domain" description="N-acetyltransferase" evidence="3">
    <location>
        <begin position="1"/>
        <end position="155"/>
    </location>
</feature>
<accession>A0ABU5KBL7</accession>
<dbReference type="Gene3D" id="3.40.630.30">
    <property type="match status" value="1"/>
</dbReference>
<evidence type="ECO:0000256" key="1">
    <source>
        <dbReference type="ARBA" id="ARBA00022679"/>
    </source>
</evidence>
<dbReference type="InterPro" id="IPR050832">
    <property type="entry name" value="Bact_Acetyltransf"/>
</dbReference>
<keyword evidence="1 4" id="KW-0808">Transferase</keyword>
<dbReference type="GO" id="GO:0016746">
    <property type="term" value="F:acyltransferase activity"/>
    <property type="evidence" value="ECO:0007669"/>
    <property type="project" value="UniProtKB-KW"/>
</dbReference>
<sequence length="323" mass="35247">MEILELDPTDADARRRWHEVREGSVRADRPHALTTTLGAFEATATAASTYVARTWLQAVDGSEVVGVAELELPLTENLDVAWCEVGVLPGRRRRGVGRALWDAVVERSRAAGRTRVGGEVSVDVDVAGAGHAFATAMGAVERHREDHLLARLPVPATPIAPDYEVVTWRGRCPDEHRGAYLAMRNQMNADVPTGELDLETTVLDDERLAASERGLMKAYDVRVAAARRRSDGTFGGYSLLFVPHGEDYGWQDDTLVMPEHRGHRLGAALKSANYAGLPDHVGVVHTWTAPDNTAMHRTNTALGFRVVEHMYEMEASIASDGPG</sequence>
<comment type="caution">
    <text evidence="4">The sequence shown here is derived from an EMBL/GenBank/DDBJ whole genome shotgun (WGS) entry which is preliminary data.</text>
</comment>
<dbReference type="EMBL" id="JAXQPW010000004">
    <property type="protein sequence ID" value="MDZ5662368.1"/>
    <property type="molecule type" value="Genomic_DNA"/>
</dbReference>
<keyword evidence="2 4" id="KW-0012">Acyltransferase</keyword>
<proteinExistence type="predicted"/>
<dbReference type="Pfam" id="PF00583">
    <property type="entry name" value="Acetyltransf_1"/>
    <property type="match status" value="1"/>
</dbReference>
<dbReference type="InterPro" id="IPR016181">
    <property type="entry name" value="Acyl_CoA_acyltransferase"/>
</dbReference>
<reference evidence="4 5" key="1">
    <citation type="submission" date="2023-11" db="EMBL/GenBank/DDBJ databases">
        <title>Novel species in genus Nocardioides.</title>
        <authorList>
            <person name="Zhou H."/>
        </authorList>
    </citation>
    <scope>NUCLEOTIDE SEQUENCE [LARGE SCALE GENOMIC DNA]</scope>
    <source>
        <strain evidence="4 5">S-58</strain>
    </source>
</reference>
<protein>
    <submittedName>
        <fullName evidence="4">GNAT family N-acetyltransferase</fullName>
        <ecNumber evidence="4">2.3.1.-</ecNumber>
    </submittedName>
</protein>
<keyword evidence="5" id="KW-1185">Reference proteome</keyword>
<gene>
    <name evidence="4" type="ORF">SFC79_11390</name>
</gene>
<evidence type="ECO:0000259" key="3">
    <source>
        <dbReference type="PROSITE" id="PS51186"/>
    </source>
</evidence>
<dbReference type="PANTHER" id="PTHR43877">
    <property type="entry name" value="AMINOALKYLPHOSPHONATE N-ACETYLTRANSFERASE-RELATED-RELATED"/>
    <property type="match status" value="1"/>
</dbReference>
<dbReference type="PROSITE" id="PS51186">
    <property type="entry name" value="GNAT"/>
    <property type="match status" value="1"/>
</dbReference>
<dbReference type="EC" id="2.3.1.-" evidence="4"/>
<dbReference type="SUPFAM" id="SSF55729">
    <property type="entry name" value="Acyl-CoA N-acyltransferases (Nat)"/>
    <property type="match status" value="2"/>
</dbReference>
<dbReference type="InterPro" id="IPR000182">
    <property type="entry name" value="GNAT_dom"/>
</dbReference>
<evidence type="ECO:0000313" key="4">
    <source>
        <dbReference type="EMBL" id="MDZ5662368.1"/>
    </source>
</evidence>
<dbReference type="RefSeq" id="WP_322424454.1">
    <property type="nucleotide sequence ID" value="NZ_JAXQPW010000004.1"/>
</dbReference>